<keyword evidence="3" id="KW-1185">Reference proteome</keyword>
<organism evidence="2 3">
    <name type="scientific">Cystoisospora suis</name>
    <dbReference type="NCBI Taxonomy" id="483139"/>
    <lineage>
        <taxon>Eukaryota</taxon>
        <taxon>Sar</taxon>
        <taxon>Alveolata</taxon>
        <taxon>Apicomplexa</taxon>
        <taxon>Conoidasida</taxon>
        <taxon>Coccidia</taxon>
        <taxon>Eucoccidiorida</taxon>
        <taxon>Eimeriorina</taxon>
        <taxon>Sarcocystidae</taxon>
        <taxon>Cystoisospora</taxon>
    </lineage>
</organism>
<dbReference type="PANTHER" id="PTHR13832">
    <property type="entry name" value="PROTEIN PHOSPHATASE 2C"/>
    <property type="match status" value="1"/>
</dbReference>
<gene>
    <name evidence="2" type="ORF">CSUI_002422</name>
</gene>
<dbReference type="PANTHER" id="PTHR13832:SF847">
    <property type="entry name" value="PHOSPHATASE 2C, PUTATIVE-RELATED"/>
    <property type="match status" value="1"/>
</dbReference>
<accession>A0A2C6L945</accession>
<evidence type="ECO:0000313" key="2">
    <source>
        <dbReference type="EMBL" id="PHJ23724.1"/>
    </source>
</evidence>
<dbReference type="PROSITE" id="PS51746">
    <property type="entry name" value="PPM_2"/>
    <property type="match status" value="1"/>
</dbReference>
<dbReference type="InterPro" id="IPR015655">
    <property type="entry name" value="PP2C"/>
</dbReference>
<dbReference type="Gene3D" id="3.60.40.10">
    <property type="entry name" value="PPM-type phosphatase domain"/>
    <property type="match status" value="1"/>
</dbReference>
<dbReference type="GeneID" id="94425834"/>
<protein>
    <submittedName>
        <fullName evidence="2">Protein phosphatase 2c domain-containing protein</fullName>
    </submittedName>
</protein>
<dbReference type="OrthoDB" id="10264738at2759"/>
<evidence type="ECO:0000259" key="1">
    <source>
        <dbReference type="PROSITE" id="PS51746"/>
    </source>
</evidence>
<sequence>MLSAPRGFSALTVDHKPASDKEKKRIRDAYGDVVPASGSLRINGVLNVSRAFGDFFLKDIWWRSAEKQKVICVPDVRRFVAVPGDILLISSDGIFGEDTRSREAVMDIVRDKANAGATLQQIALAVVQRASWDSGDNISVILSLFQGVPQQQAEVLEVVSSSRGKCIRYITLKIQLFFGIYGGCPGTSP</sequence>
<dbReference type="CDD" id="cd00143">
    <property type="entry name" value="PP2Cc"/>
    <property type="match status" value="1"/>
</dbReference>
<evidence type="ECO:0000313" key="3">
    <source>
        <dbReference type="Proteomes" id="UP000221165"/>
    </source>
</evidence>
<dbReference type="VEuPathDB" id="ToxoDB:CSUI_002422"/>
<name>A0A2C6L945_9APIC</name>
<dbReference type="EMBL" id="MIGC01001021">
    <property type="protein sequence ID" value="PHJ23724.1"/>
    <property type="molecule type" value="Genomic_DNA"/>
</dbReference>
<dbReference type="Pfam" id="PF00481">
    <property type="entry name" value="PP2C"/>
    <property type="match status" value="1"/>
</dbReference>
<proteinExistence type="predicted"/>
<dbReference type="Proteomes" id="UP000221165">
    <property type="component" value="Unassembled WGS sequence"/>
</dbReference>
<dbReference type="InterPro" id="IPR001932">
    <property type="entry name" value="PPM-type_phosphatase-like_dom"/>
</dbReference>
<dbReference type="SUPFAM" id="SSF81606">
    <property type="entry name" value="PP2C-like"/>
    <property type="match status" value="1"/>
</dbReference>
<comment type="caution">
    <text evidence="2">The sequence shown here is derived from an EMBL/GenBank/DDBJ whole genome shotgun (WGS) entry which is preliminary data.</text>
</comment>
<dbReference type="RefSeq" id="XP_067925399.1">
    <property type="nucleotide sequence ID" value="XM_068062623.1"/>
</dbReference>
<dbReference type="InterPro" id="IPR036457">
    <property type="entry name" value="PPM-type-like_dom_sf"/>
</dbReference>
<dbReference type="AlphaFoldDB" id="A0A2C6L945"/>
<feature type="domain" description="PPM-type phosphatase" evidence="1">
    <location>
        <begin position="1"/>
        <end position="145"/>
    </location>
</feature>
<reference evidence="2 3" key="1">
    <citation type="journal article" date="2017" name="Int. J. Parasitol.">
        <title>The genome of the protozoan parasite Cystoisospora suis and a reverse vaccinology approach to identify vaccine candidates.</title>
        <authorList>
            <person name="Palmieri N."/>
            <person name="Shrestha A."/>
            <person name="Ruttkowski B."/>
            <person name="Beck T."/>
            <person name="Vogl C."/>
            <person name="Tomley F."/>
            <person name="Blake D.P."/>
            <person name="Joachim A."/>
        </authorList>
    </citation>
    <scope>NUCLEOTIDE SEQUENCE [LARGE SCALE GENOMIC DNA]</scope>
    <source>
        <strain evidence="2 3">Wien I</strain>
    </source>
</reference>
<dbReference type="GO" id="GO:0004722">
    <property type="term" value="F:protein serine/threonine phosphatase activity"/>
    <property type="evidence" value="ECO:0007669"/>
    <property type="project" value="InterPro"/>
</dbReference>